<proteinExistence type="predicted"/>
<evidence type="ECO:0000313" key="2">
    <source>
        <dbReference type="EMBL" id="CAA9211599.1"/>
    </source>
</evidence>
<name>A0A6J4H1C6_9ACTN</name>
<feature type="non-terminal residue" evidence="2">
    <location>
        <position position="251"/>
    </location>
</feature>
<feature type="region of interest" description="Disordered" evidence="1">
    <location>
        <begin position="205"/>
        <end position="235"/>
    </location>
</feature>
<evidence type="ECO:0000256" key="1">
    <source>
        <dbReference type="SAM" id="MobiDB-lite"/>
    </source>
</evidence>
<reference evidence="2" key="1">
    <citation type="submission" date="2020-02" db="EMBL/GenBank/DDBJ databases">
        <authorList>
            <person name="Meier V. D."/>
        </authorList>
    </citation>
    <scope>NUCLEOTIDE SEQUENCE</scope>
    <source>
        <strain evidence="2">AVDCRST_MAG20</strain>
    </source>
</reference>
<protein>
    <submittedName>
        <fullName evidence="2">Uncharacterized UPF0721 integral membrane protein</fullName>
    </submittedName>
</protein>
<dbReference type="EMBL" id="CADCSY010000007">
    <property type="protein sequence ID" value="CAA9211599.1"/>
    <property type="molecule type" value="Genomic_DNA"/>
</dbReference>
<accession>A0A6J4H1C6</accession>
<organism evidence="2">
    <name type="scientific">uncultured Acidimicrobiales bacterium</name>
    <dbReference type="NCBI Taxonomy" id="310071"/>
    <lineage>
        <taxon>Bacteria</taxon>
        <taxon>Bacillati</taxon>
        <taxon>Actinomycetota</taxon>
        <taxon>Acidimicrobiia</taxon>
        <taxon>Acidimicrobiales</taxon>
        <taxon>environmental samples</taxon>
    </lineage>
</organism>
<feature type="compositionally biased region" description="Low complexity" evidence="1">
    <location>
        <begin position="64"/>
        <end position="74"/>
    </location>
</feature>
<gene>
    <name evidence="2" type="ORF">AVDCRST_MAG20-71</name>
</gene>
<feature type="region of interest" description="Disordered" evidence="1">
    <location>
        <begin position="24"/>
        <end position="152"/>
    </location>
</feature>
<dbReference type="AlphaFoldDB" id="A0A6J4H1C6"/>
<feature type="compositionally biased region" description="Basic residues" evidence="1">
    <location>
        <begin position="76"/>
        <end position="88"/>
    </location>
</feature>
<feature type="compositionally biased region" description="Basic residues" evidence="1">
    <location>
        <begin position="205"/>
        <end position="219"/>
    </location>
</feature>
<feature type="compositionally biased region" description="Basic residues" evidence="1">
    <location>
        <begin position="100"/>
        <end position="112"/>
    </location>
</feature>
<feature type="compositionally biased region" description="Basic residues" evidence="1">
    <location>
        <begin position="33"/>
        <end position="46"/>
    </location>
</feature>
<feature type="compositionally biased region" description="Basic and acidic residues" evidence="1">
    <location>
        <begin position="47"/>
        <end position="61"/>
    </location>
</feature>
<sequence>DPRYGPARGGRRLRRRLDQRRGRRWLARVVPGARRRRPPAPRRQRHEHGVRVARLPRERRCLPRRGAGPAAPGRGARGHCRSRRRRGLGRPAAGSGCGLRGRRPGARPRGLRPPRGAAEGGRTPRRQDRSRRPEPHHGRPPRHLRGGGLRRVLRRRAGRDPAGGARHLPHRPPPAHQRAEVCALAGHQHRGPGGVRLVRPCRLGVRRRGRTRQPPRRLPGRGVRPPPGRHHAAVDRDRLRRRRRRLARRAL</sequence>
<feature type="compositionally biased region" description="Basic and acidic residues" evidence="1">
    <location>
        <begin position="125"/>
        <end position="137"/>
    </location>
</feature>
<feature type="non-terminal residue" evidence="2">
    <location>
        <position position="1"/>
    </location>
</feature>